<evidence type="ECO:0000256" key="9">
    <source>
        <dbReference type="ARBA" id="ARBA00023136"/>
    </source>
</evidence>
<evidence type="ECO:0000256" key="8">
    <source>
        <dbReference type="ARBA" id="ARBA00022989"/>
    </source>
</evidence>
<protein>
    <recommendedName>
        <fullName evidence="11">TonB C-terminal domain-containing protein</fullName>
    </recommendedName>
</protein>
<dbReference type="InterPro" id="IPR006260">
    <property type="entry name" value="TonB/TolA_C"/>
</dbReference>
<dbReference type="NCBIfam" id="TIGR01352">
    <property type="entry name" value="tonB_Cterm"/>
    <property type="match status" value="1"/>
</dbReference>
<reference evidence="13" key="1">
    <citation type="journal article" date="2020" name="MBio">
        <title>Horizontal gene transfer to a defensive symbiont with a reduced genome amongst a multipartite beetle microbiome.</title>
        <authorList>
            <person name="Waterworth S.C."/>
            <person name="Florez L.V."/>
            <person name="Rees E.R."/>
            <person name="Hertweck C."/>
            <person name="Kaltenpoth M."/>
            <person name="Kwan J.C."/>
        </authorList>
    </citation>
    <scope>NUCLEOTIDE SEQUENCE [LARGE SCALE GENOMIC DNA]</scope>
</reference>
<sequence length="217" mass="22892">MVRTYPVVPLRFDPARVAAWSAALALHLLALLLLLIPATYQAVSVPREKTQVRLIAKADPPPLLPPTQVTEPTPVPTTPAPRTQAVPTPLPAPTATLEHAPAILLPAAEPAPEAAVPSLAPATPQTGAELHYRNAPPPAYPVAALRANQQGTVLLRVEVDSSGRPVAVDIARSSGSRALDLAARSQVLKRWTFEPARREGVAVPAIGLVPIDFSLPQ</sequence>
<keyword evidence="3" id="KW-0813">Transport</keyword>
<keyword evidence="6" id="KW-0812">Transmembrane</keyword>
<evidence type="ECO:0000256" key="5">
    <source>
        <dbReference type="ARBA" id="ARBA00022519"/>
    </source>
</evidence>
<dbReference type="GO" id="GO:0015031">
    <property type="term" value="P:protein transport"/>
    <property type="evidence" value="ECO:0007669"/>
    <property type="project" value="UniProtKB-KW"/>
</dbReference>
<organism evidence="12 13">
    <name type="scientific">Stenotrophomonas maltophilia</name>
    <name type="common">Pseudomonas maltophilia</name>
    <name type="synonym">Xanthomonas maltophilia</name>
    <dbReference type="NCBI Taxonomy" id="40324"/>
    <lineage>
        <taxon>Bacteria</taxon>
        <taxon>Pseudomonadati</taxon>
        <taxon>Pseudomonadota</taxon>
        <taxon>Gammaproteobacteria</taxon>
        <taxon>Lysobacterales</taxon>
        <taxon>Lysobacteraceae</taxon>
        <taxon>Stenotrophomonas</taxon>
        <taxon>Stenotrophomonas maltophilia group</taxon>
    </lineage>
</organism>
<dbReference type="InterPro" id="IPR051045">
    <property type="entry name" value="TonB-dependent_transducer"/>
</dbReference>
<dbReference type="InterPro" id="IPR037682">
    <property type="entry name" value="TonB_C"/>
</dbReference>
<evidence type="ECO:0000313" key="13">
    <source>
        <dbReference type="Proteomes" id="UP000487117"/>
    </source>
</evidence>
<keyword evidence="8" id="KW-1133">Transmembrane helix</keyword>
<comment type="similarity">
    <text evidence="2">Belongs to the TonB family.</text>
</comment>
<dbReference type="SUPFAM" id="SSF74653">
    <property type="entry name" value="TolA/TonB C-terminal domain"/>
    <property type="match status" value="1"/>
</dbReference>
<feature type="region of interest" description="Disordered" evidence="10">
    <location>
        <begin position="58"/>
        <end position="85"/>
    </location>
</feature>
<proteinExistence type="inferred from homology"/>
<evidence type="ECO:0000259" key="11">
    <source>
        <dbReference type="PROSITE" id="PS52015"/>
    </source>
</evidence>
<feature type="domain" description="TonB C-terminal" evidence="11">
    <location>
        <begin position="125"/>
        <end position="217"/>
    </location>
</feature>
<evidence type="ECO:0000256" key="7">
    <source>
        <dbReference type="ARBA" id="ARBA00022927"/>
    </source>
</evidence>
<gene>
    <name evidence="12" type="ORF">GAK31_01427</name>
</gene>
<evidence type="ECO:0000256" key="6">
    <source>
        <dbReference type="ARBA" id="ARBA00022692"/>
    </source>
</evidence>
<keyword evidence="5" id="KW-0997">Cell inner membrane</keyword>
<evidence type="ECO:0000256" key="1">
    <source>
        <dbReference type="ARBA" id="ARBA00004383"/>
    </source>
</evidence>
<keyword evidence="9" id="KW-0472">Membrane</keyword>
<dbReference type="Gene3D" id="3.30.1150.10">
    <property type="match status" value="1"/>
</dbReference>
<dbReference type="PROSITE" id="PS52015">
    <property type="entry name" value="TONB_CTD"/>
    <property type="match status" value="1"/>
</dbReference>
<dbReference type="GO" id="GO:0031992">
    <property type="term" value="F:energy transducer activity"/>
    <property type="evidence" value="ECO:0007669"/>
    <property type="project" value="TreeGrafter"/>
</dbReference>
<name>A0A7V8JM87_STEMA</name>
<dbReference type="GO" id="GO:0098797">
    <property type="term" value="C:plasma membrane protein complex"/>
    <property type="evidence" value="ECO:0007669"/>
    <property type="project" value="TreeGrafter"/>
</dbReference>
<comment type="caution">
    <text evidence="12">The sequence shown here is derived from an EMBL/GenBank/DDBJ whole genome shotgun (WGS) entry which is preliminary data.</text>
</comment>
<accession>A0A7V8JM87</accession>
<comment type="subcellular location">
    <subcellularLocation>
        <location evidence="1">Cell inner membrane</location>
        <topology evidence="1">Single-pass membrane protein</topology>
        <orientation evidence="1">Periplasmic side</orientation>
    </subcellularLocation>
</comment>
<dbReference type="PANTHER" id="PTHR33446">
    <property type="entry name" value="PROTEIN TONB-RELATED"/>
    <property type="match status" value="1"/>
</dbReference>
<evidence type="ECO:0000256" key="2">
    <source>
        <dbReference type="ARBA" id="ARBA00006555"/>
    </source>
</evidence>
<dbReference type="Proteomes" id="UP000487117">
    <property type="component" value="Unassembled WGS sequence"/>
</dbReference>
<dbReference type="AlphaFoldDB" id="A0A7V8JM87"/>
<evidence type="ECO:0000313" key="12">
    <source>
        <dbReference type="EMBL" id="KAF1015944.1"/>
    </source>
</evidence>
<evidence type="ECO:0000256" key="3">
    <source>
        <dbReference type="ARBA" id="ARBA00022448"/>
    </source>
</evidence>
<dbReference type="GO" id="GO:0055085">
    <property type="term" value="P:transmembrane transport"/>
    <property type="evidence" value="ECO:0007669"/>
    <property type="project" value="InterPro"/>
</dbReference>
<dbReference type="EMBL" id="WNDS01000002">
    <property type="protein sequence ID" value="KAF1015944.1"/>
    <property type="molecule type" value="Genomic_DNA"/>
</dbReference>
<evidence type="ECO:0000256" key="4">
    <source>
        <dbReference type="ARBA" id="ARBA00022475"/>
    </source>
</evidence>
<keyword evidence="4" id="KW-1003">Cell membrane</keyword>
<dbReference type="Pfam" id="PF03544">
    <property type="entry name" value="TonB_C"/>
    <property type="match status" value="1"/>
</dbReference>
<evidence type="ECO:0000256" key="10">
    <source>
        <dbReference type="SAM" id="MobiDB-lite"/>
    </source>
</evidence>
<dbReference type="PANTHER" id="PTHR33446:SF2">
    <property type="entry name" value="PROTEIN TONB"/>
    <property type="match status" value="1"/>
</dbReference>
<keyword evidence="7" id="KW-0653">Protein transport</keyword>